<keyword evidence="9" id="KW-1185">Reference proteome</keyword>
<evidence type="ECO:0000256" key="6">
    <source>
        <dbReference type="ARBA" id="ARBA00023136"/>
    </source>
</evidence>
<dbReference type="PANTHER" id="PTHR42826">
    <property type="entry name" value="DICARBOXYLATE TRANSPORTER 2.1, CHLOROPLASTIC"/>
    <property type="match status" value="1"/>
</dbReference>
<dbReference type="OMA" id="ISRTIVC"/>
<feature type="transmembrane region" description="Helical" evidence="7">
    <location>
        <begin position="7"/>
        <end position="24"/>
    </location>
</feature>
<keyword evidence="4" id="KW-0934">Plastid</keyword>
<evidence type="ECO:0000256" key="2">
    <source>
        <dbReference type="ARBA" id="ARBA00007349"/>
    </source>
</evidence>
<evidence type="ECO:0000256" key="7">
    <source>
        <dbReference type="SAM" id="Phobius"/>
    </source>
</evidence>
<sequence>MGLVKRNEWMMLGTMLVTVTFWIFGERLDISTLAVTMMGLSVLLIVRVLSWDDYLSEKAAWNTLTWFAQVGWYIELLILLTMYFLIHYLIVGQTIHIDALYQAFLKMNLTAKVPGTLSTLHLAYNTDLFMHLPITTVVMRRYIMELGIMMAFINMTIWGLVGALWWKIIGRY</sequence>
<protein>
    <submittedName>
        <fullName evidence="8">Putative sodium/sulfate symporter</fullName>
    </submittedName>
</protein>
<evidence type="ECO:0000256" key="5">
    <source>
        <dbReference type="ARBA" id="ARBA00022989"/>
    </source>
</evidence>
<dbReference type="Pfam" id="PF00939">
    <property type="entry name" value="Na_sulph_symp"/>
    <property type="match status" value="1"/>
</dbReference>
<name>A0A251S6H9_HELAN</name>
<gene>
    <name evidence="8" type="ORF">HannXRQ_Chr15g0469311</name>
</gene>
<dbReference type="InterPro" id="IPR030676">
    <property type="entry name" value="CitT-rel"/>
</dbReference>
<comment type="similarity">
    <text evidence="2">Belongs to the SLC13A/DASS transporter (TC 2.A.47) family. DIT1 subfamily.</text>
</comment>
<dbReference type="AlphaFoldDB" id="A0A251S6H9"/>
<accession>A0A251S6H9</accession>
<evidence type="ECO:0000256" key="1">
    <source>
        <dbReference type="ARBA" id="ARBA00004478"/>
    </source>
</evidence>
<keyword evidence="6 7" id="KW-0472">Membrane</keyword>
<reference evidence="9" key="1">
    <citation type="journal article" date="2017" name="Nature">
        <title>The sunflower genome provides insights into oil metabolism, flowering and Asterid evolution.</title>
        <authorList>
            <person name="Badouin H."/>
            <person name="Gouzy J."/>
            <person name="Grassa C.J."/>
            <person name="Murat F."/>
            <person name="Staton S.E."/>
            <person name="Cottret L."/>
            <person name="Lelandais-Briere C."/>
            <person name="Owens G.L."/>
            <person name="Carrere S."/>
            <person name="Mayjonade B."/>
            <person name="Legrand L."/>
            <person name="Gill N."/>
            <person name="Kane N.C."/>
            <person name="Bowers J.E."/>
            <person name="Hubner S."/>
            <person name="Bellec A."/>
            <person name="Berard A."/>
            <person name="Berges H."/>
            <person name="Blanchet N."/>
            <person name="Boniface M.C."/>
            <person name="Brunel D."/>
            <person name="Catrice O."/>
            <person name="Chaidir N."/>
            <person name="Claudel C."/>
            <person name="Donnadieu C."/>
            <person name="Faraut T."/>
            <person name="Fievet G."/>
            <person name="Helmstetter N."/>
            <person name="King M."/>
            <person name="Knapp S.J."/>
            <person name="Lai Z."/>
            <person name="Le Paslier M.C."/>
            <person name="Lippi Y."/>
            <person name="Lorenzon L."/>
            <person name="Mandel J.R."/>
            <person name="Marage G."/>
            <person name="Marchand G."/>
            <person name="Marquand E."/>
            <person name="Bret-Mestries E."/>
            <person name="Morien E."/>
            <person name="Nambeesan S."/>
            <person name="Nguyen T."/>
            <person name="Pegot-Espagnet P."/>
            <person name="Pouilly N."/>
            <person name="Raftis F."/>
            <person name="Sallet E."/>
            <person name="Schiex T."/>
            <person name="Thomas J."/>
            <person name="Vandecasteele C."/>
            <person name="Vares D."/>
            <person name="Vear F."/>
            <person name="Vautrin S."/>
            <person name="Crespi M."/>
            <person name="Mangin B."/>
            <person name="Burke J.M."/>
            <person name="Salse J."/>
            <person name="Munos S."/>
            <person name="Vincourt P."/>
            <person name="Rieseberg L.H."/>
            <person name="Langlade N.B."/>
        </authorList>
    </citation>
    <scope>NUCLEOTIDE SEQUENCE [LARGE SCALE GENOMIC DNA]</scope>
    <source>
        <strain evidence="9">cv. SF193</strain>
    </source>
</reference>
<comment type="subcellular location">
    <subcellularLocation>
        <location evidence="1">Plastid</location>
        <location evidence="1">Chloroplast inner membrane</location>
        <topology evidence="1">Multi-pass membrane protein</topology>
    </subcellularLocation>
</comment>
<organism evidence="8 9">
    <name type="scientific">Helianthus annuus</name>
    <name type="common">Common sunflower</name>
    <dbReference type="NCBI Taxonomy" id="4232"/>
    <lineage>
        <taxon>Eukaryota</taxon>
        <taxon>Viridiplantae</taxon>
        <taxon>Streptophyta</taxon>
        <taxon>Embryophyta</taxon>
        <taxon>Tracheophyta</taxon>
        <taxon>Spermatophyta</taxon>
        <taxon>Magnoliopsida</taxon>
        <taxon>eudicotyledons</taxon>
        <taxon>Gunneridae</taxon>
        <taxon>Pentapetalae</taxon>
        <taxon>asterids</taxon>
        <taxon>campanulids</taxon>
        <taxon>Asterales</taxon>
        <taxon>Asteraceae</taxon>
        <taxon>Asteroideae</taxon>
        <taxon>Heliantheae alliance</taxon>
        <taxon>Heliantheae</taxon>
        <taxon>Helianthus</taxon>
    </lineage>
</organism>
<evidence type="ECO:0000313" key="9">
    <source>
        <dbReference type="Proteomes" id="UP000215914"/>
    </source>
</evidence>
<keyword evidence="5 7" id="KW-1133">Transmembrane helix</keyword>
<dbReference type="GO" id="GO:0015140">
    <property type="term" value="F:malate transmembrane transporter activity"/>
    <property type="evidence" value="ECO:0007669"/>
    <property type="project" value="UniProtKB-ARBA"/>
</dbReference>
<dbReference type="InParanoid" id="A0A251S6H9"/>
<keyword evidence="4" id="KW-1001">Plastid inner membrane</keyword>
<feature type="transmembrane region" description="Helical" evidence="7">
    <location>
        <begin position="30"/>
        <end position="49"/>
    </location>
</feature>
<dbReference type="STRING" id="4232.A0A251S6H9"/>
<proteinExistence type="inferred from homology"/>
<dbReference type="GO" id="GO:0009706">
    <property type="term" value="C:chloroplast inner membrane"/>
    <property type="evidence" value="ECO:0007669"/>
    <property type="project" value="UniProtKB-SubCell"/>
</dbReference>
<keyword evidence="3 7" id="KW-0812">Transmembrane</keyword>
<dbReference type="EMBL" id="CM007904">
    <property type="protein sequence ID" value="OTF94181.1"/>
    <property type="molecule type" value="Genomic_DNA"/>
</dbReference>
<evidence type="ECO:0000313" key="8">
    <source>
        <dbReference type="EMBL" id="OTF94181.1"/>
    </source>
</evidence>
<dbReference type="Proteomes" id="UP000215914">
    <property type="component" value="Chromosome 15"/>
</dbReference>
<feature type="transmembrane region" description="Helical" evidence="7">
    <location>
        <begin position="142"/>
        <end position="166"/>
    </location>
</feature>
<feature type="transmembrane region" description="Helical" evidence="7">
    <location>
        <begin position="70"/>
        <end position="90"/>
    </location>
</feature>
<evidence type="ECO:0000256" key="3">
    <source>
        <dbReference type="ARBA" id="ARBA00022692"/>
    </source>
</evidence>
<dbReference type="InterPro" id="IPR001898">
    <property type="entry name" value="SLC13A/DASS"/>
</dbReference>
<evidence type="ECO:0000256" key="4">
    <source>
        <dbReference type="ARBA" id="ARBA00022780"/>
    </source>
</evidence>